<comment type="caution">
    <text evidence="3">The sequence shown here is derived from an EMBL/GenBank/DDBJ whole genome shotgun (WGS) entry which is preliminary data.</text>
</comment>
<dbReference type="InterPro" id="IPR003029">
    <property type="entry name" value="S1_domain"/>
</dbReference>
<feature type="compositionally biased region" description="Polar residues" evidence="1">
    <location>
        <begin position="1"/>
        <end position="20"/>
    </location>
</feature>
<dbReference type="SUPFAM" id="SSF50249">
    <property type="entry name" value="Nucleic acid-binding proteins"/>
    <property type="match status" value="1"/>
</dbReference>
<feature type="region of interest" description="Disordered" evidence="1">
    <location>
        <begin position="1"/>
        <end position="25"/>
    </location>
</feature>
<dbReference type="Gene3D" id="2.40.50.140">
    <property type="entry name" value="Nucleic acid-binding proteins"/>
    <property type="match status" value="1"/>
</dbReference>
<accession>A0ABP0KCN1</accession>
<dbReference type="InterPro" id="IPR012340">
    <property type="entry name" value="NA-bd_OB-fold"/>
</dbReference>
<organism evidence="3 4">
    <name type="scientific">Durusdinium trenchii</name>
    <dbReference type="NCBI Taxonomy" id="1381693"/>
    <lineage>
        <taxon>Eukaryota</taxon>
        <taxon>Sar</taxon>
        <taxon>Alveolata</taxon>
        <taxon>Dinophyceae</taxon>
        <taxon>Suessiales</taxon>
        <taxon>Symbiodiniaceae</taxon>
        <taxon>Durusdinium</taxon>
    </lineage>
</organism>
<dbReference type="Proteomes" id="UP001642484">
    <property type="component" value="Unassembled WGS sequence"/>
</dbReference>
<dbReference type="SMART" id="SM00316">
    <property type="entry name" value="S1"/>
    <property type="match status" value="1"/>
</dbReference>
<evidence type="ECO:0000313" key="3">
    <source>
        <dbReference type="EMBL" id="CAK9024570.1"/>
    </source>
</evidence>
<sequence length="105" mass="11585">MLRNNFLGSGQIQGPNQATPPESPEVTMRFSLPLFEKRLLPDYKEGDVLEGQVTSTTKRGVFLDIGAVVDGYLPESPESYSKGQMVKVAIKMIEVPRTFITLALV</sequence>
<dbReference type="EMBL" id="CAXAMN010008278">
    <property type="protein sequence ID" value="CAK9024570.1"/>
    <property type="molecule type" value="Genomic_DNA"/>
</dbReference>
<reference evidence="3 4" key="1">
    <citation type="submission" date="2024-02" db="EMBL/GenBank/DDBJ databases">
        <authorList>
            <person name="Chen Y."/>
            <person name="Shah S."/>
            <person name="Dougan E. K."/>
            <person name="Thang M."/>
            <person name="Chan C."/>
        </authorList>
    </citation>
    <scope>NUCLEOTIDE SEQUENCE [LARGE SCALE GENOMIC DNA]</scope>
</reference>
<evidence type="ECO:0000256" key="1">
    <source>
        <dbReference type="SAM" id="MobiDB-lite"/>
    </source>
</evidence>
<keyword evidence="4" id="KW-1185">Reference proteome</keyword>
<evidence type="ECO:0000259" key="2">
    <source>
        <dbReference type="PROSITE" id="PS50126"/>
    </source>
</evidence>
<dbReference type="PROSITE" id="PS50126">
    <property type="entry name" value="S1"/>
    <property type="match status" value="1"/>
</dbReference>
<name>A0ABP0KCN1_9DINO</name>
<gene>
    <name evidence="3" type="ORF">CCMP2556_LOCUS15681</name>
</gene>
<evidence type="ECO:0000313" key="4">
    <source>
        <dbReference type="Proteomes" id="UP001642484"/>
    </source>
</evidence>
<proteinExistence type="predicted"/>
<protein>
    <recommendedName>
        <fullName evidence="2">S1 motif domain-containing protein</fullName>
    </recommendedName>
</protein>
<dbReference type="Pfam" id="PF00575">
    <property type="entry name" value="S1"/>
    <property type="match status" value="1"/>
</dbReference>
<feature type="domain" description="S1 motif" evidence="2">
    <location>
        <begin position="46"/>
        <end position="105"/>
    </location>
</feature>